<dbReference type="InterPro" id="IPR055317">
    <property type="entry name" value="CLE14-like"/>
</dbReference>
<protein>
    <submittedName>
        <fullName evidence="3">Uncharacterized protein</fullName>
    </submittedName>
</protein>
<organism evidence="3 4">
    <name type="scientific">Trapa natans</name>
    <name type="common">Water chestnut</name>
    <dbReference type="NCBI Taxonomy" id="22666"/>
    <lineage>
        <taxon>Eukaryota</taxon>
        <taxon>Viridiplantae</taxon>
        <taxon>Streptophyta</taxon>
        <taxon>Embryophyta</taxon>
        <taxon>Tracheophyta</taxon>
        <taxon>Spermatophyta</taxon>
        <taxon>Magnoliopsida</taxon>
        <taxon>eudicotyledons</taxon>
        <taxon>Gunneridae</taxon>
        <taxon>Pentapetalae</taxon>
        <taxon>rosids</taxon>
        <taxon>malvids</taxon>
        <taxon>Myrtales</taxon>
        <taxon>Lythraceae</taxon>
        <taxon>Trapa</taxon>
    </lineage>
</organism>
<evidence type="ECO:0000313" key="3">
    <source>
        <dbReference type="EMBL" id="KAK4802288.1"/>
    </source>
</evidence>
<evidence type="ECO:0000256" key="2">
    <source>
        <dbReference type="SAM" id="SignalP"/>
    </source>
</evidence>
<dbReference type="AlphaFoldDB" id="A0AAN7M442"/>
<gene>
    <name evidence="3" type="ORF">SAY86_000491</name>
</gene>
<dbReference type="PANTHER" id="PTHR35472">
    <property type="match status" value="1"/>
</dbReference>
<name>A0AAN7M442_TRANT</name>
<feature type="chain" id="PRO_5042920385" evidence="2">
    <location>
        <begin position="33"/>
        <end position="96"/>
    </location>
</feature>
<dbReference type="EMBL" id="JAXQNO010000002">
    <property type="protein sequence ID" value="KAK4802288.1"/>
    <property type="molecule type" value="Genomic_DNA"/>
</dbReference>
<accession>A0AAN7M442</accession>
<reference evidence="3 4" key="1">
    <citation type="journal article" date="2023" name="Hortic Res">
        <title>Pangenome of water caltrop reveals structural variations and asymmetric subgenome divergence after allopolyploidization.</title>
        <authorList>
            <person name="Zhang X."/>
            <person name="Chen Y."/>
            <person name="Wang L."/>
            <person name="Yuan Y."/>
            <person name="Fang M."/>
            <person name="Shi L."/>
            <person name="Lu R."/>
            <person name="Comes H.P."/>
            <person name="Ma Y."/>
            <person name="Chen Y."/>
            <person name="Huang G."/>
            <person name="Zhou Y."/>
            <person name="Zheng Z."/>
            <person name="Qiu Y."/>
        </authorList>
    </citation>
    <scope>NUCLEOTIDE SEQUENCE [LARGE SCALE GENOMIC DNA]</scope>
    <source>
        <strain evidence="3">F231</strain>
    </source>
</reference>
<evidence type="ECO:0000256" key="1">
    <source>
        <dbReference type="SAM" id="MobiDB-lite"/>
    </source>
</evidence>
<evidence type="ECO:0000313" key="4">
    <source>
        <dbReference type="Proteomes" id="UP001346149"/>
    </source>
</evidence>
<sequence>MGKRNNDLKLSLRVPLLLIIAFLMIPPHLTSCRSISSSSRTGMSHKPPTSVFYSRFSQQLTMDIPAARTRDDETETNQVYGVSKRMVPGGPNPLHN</sequence>
<feature type="signal peptide" evidence="2">
    <location>
        <begin position="1"/>
        <end position="32"/>
    </location>
</feature>
<dbReference type="PANTHER" id="PTHR35472:SF4">
    <property type="entry name" value="DUF19 DOMAIN-CONTAINING PROTEIN"/>
    <property type="match status" value="1"/>
</dbReference>
<proteinExistence type="predicted"/>
<keyword evidence="2" id="KW-0732">Signal</keyword>
<comment type="caution">
    <text evidence="3">The sequence shown here is derived from an EMBL/GenBank/DDBJ whole genome shotgun (WGS) entry which is preliminary data.</text>
</comment>
<dbReference type="Proteomes" id="UP001346149">
    <property type="component" value="Unassembled WGS sequence"/>
</dbReference>
<keyword evidence="4" id="KW-1185">Reference proteome</keyword>
<feature type="region of interest" description="Disordered" evidence="1">
    <location>
        <begin position="64"/>
        <end position="96"/>
    </location>
</feature>